<organism evidence="2 3">
    <name type="scientific">Streptomyces yanii</name>
    <dbReference type="NCBI Taxonomy" id="78510"/>
    <lineage>
        <taxon>Bacteria</taxon>
        <taxon>Bacillati</taxon>
        <taxon>Actinomycetota</taxon>
        <taxon>Actinomycetes</taxon>
        <taxon>Kitasatosporales</taxon>
        <taxon>Streptomycetaceae</taxon>
        <taxon>Streptomyces</taxon>
    </lineage>
</organism>
<comment type="caution">
    <text evidence="2">The sequence shown here is derived from an EMBL/GenBank/DDBJ whole genome shotgun (WGS) entry which is preliminary data.</text>
</comment>
<evidence type="ECO:0000313" key="3">
    <source>
        <dbReference type="Proteomes" id="UP001589710"/>
    </source>
</evidence>
<reference evidence="2 3" key="1">
    <citation type="submission" date="2024-09" db="EMBL/GenBank/DDBJ databases">
        <authorList>
            <person name="Sun Q."/>
            <person name="Mori K."/>
        </authorList>
    </citation>
    <scope>NUCLEOTIDE SEQUENCE [LARGE SCALE GENOMIC DNA]</scope>
    <source>
        <strain evidence="2 3">JCM 3331</strain>
    </source>
</reference>
<name>A0ABV5R1K1_9ACTN</name>
<feature type="region of interest" description="Disordered" evidence="1">
    <location>
        <begin position="31"/>
        <end position="75"/>
    </location>
</feature>
<keyword evidence="3" id="KW-1185">Reference proteome</keyword>
<accession>A0ABV5R1K1</accession>
<protein>
    <submittedName>
        <fullName evidence="2">Uncharacterized protein</fullName>
    </submittedName>
</protein>
<gene>
    <name evidence="2" type="ORF">ACFFTL_04350</name>
</gene>
<dbReference type="RefSeq" id="WP_345515140.1">
    <property type="nucleotide sequence ID" value="NZ_BAAAXD010000030.1"/>
</dbReference>
<evidence type="ECO:0000313" key="2">
    <source>
        <dbReference type="EMBL" id="MFB9571592.1"/>
    </source>
</evidence>
<feature type="compositionally biased region" description="Low complexity" evidence="1">
    <location>
        <begin position="63"/>
        <end position="75"/>
    </location>
</feature>
<evidence type="ECO:0000256" key="1">
    <source>
        <dbReference type="SAM" id="MobiDB-lite"/>
    </source>
</evidence>
<proteinExistence type="predicted"/>
<dbReference type="EMBL" id="JBHMCG010000015">
    <property type="protein sequence ID" value="MFB9571592.1"/>
    <property type="molecule type" value="Genomic_DNA"/>
</dbReference>
<sequence length="90" mass="9535">MTRRPRQRHVWVAGWVVLVLGGWGVTQWLGEPVATEGPRPARPPASGAEPGPQPEHWHDGACADDATATPAPHPSASAARLLVEFCARAG</sequence>
<dbReference type="Proteomes" id="UP001589710">
    <property type="component" value="Unassembled WGS sequence"/>
</dbReference>